<sequence length="178" mass="19831">MALHHYTFNNKAEELYPLVSTVEQLLQSVAHASSAAGFRAKAALTELLTNAIKHAGDAETTIEVIVDDQAILIKKLDSGEPLVLTSDGLKYVWPLPGVHHQEKTITIYGDDELVLKARFINNTEVTFYTEELLNLHPDAGHLPEHFGLMIIARACSHFSYRFDIDTCTNIFTVIIPTE</sequence>
<dbReference type="EMBL" id="QWDE01000001">
    <property type="protein sequence ID" value="RFZ84996.1"/>
    <property type="molecule type" value="Genomic_DNA"/>
</dbReference>
<dbReference type="SUPFAM" id="SSF55874">
    <property type="entry name" value="ATPase domain of HSP90 chaperone/DNA topoisomerase II/histidine kinase"/>
    <property type="match status" value="1"/>
</dbReference>
<dbReference type="Gene3D" id="3.30.565.10">
    <property type="entry name" value="Histidine kinase-like ATPase, C-terminal domain"/>
    <property type="match status" value="1"/>
</dbReference>
<protein>
    <recommendedName>
        <fullName evidence="3">Histidine kinase/HSP90-like ATPase domain-containing protein</fullName>
    </recommendedName>
</protein>
<dbReference type="OrthoDB" id="947656at2"/>
<reference evidence="1 2" key="1">
    <citation type="submission" date="2018-08" db="EMBL/GenBank/DDBJ databases">
        <title>Mucilaginibacter terrae sp. nov., isolated from manganese diggings.</title>
        <authorList>
            <person name="Huang Y."/>
            <person name="Zhou Z."/>
        </authorList>
    </citation>
    <scope>NUCLEOTIDE SEQUENCE [LARGE SCALE GENOMIC DNA]</scope>
    <source>
        <strain evidence="1 2">ZH6</strain>
    </source>
</reference>
<evidence type="ECO:0008006" key="3">
    <source>
        <dbReference type="Google" id="ProtNLM"/>
    </source>
</evidence>
<evidence type="ECO:0000313" key="1">
    <source>
        <dbReference type="EMBL" id="RFZ84996.1"/>
    </source>
</evidence>
<name>A0A3E2NVF0_9SPHI</name>
<dbReference type="RefSeq" id="WP_117381897.1">
    <property type="nucleotide sequence ID" value="NZ_QWDE01000001.1"/>
</dbReference>
<keyword evidence="2" id="KW-1185">Reference proteome</keyword>
<comment type="caution">
    <text evidence="1">The sequence shown here is derived from an EMBL/GenBank/DDBJ whole genome shotgun (WGS) entry which is preliminary data.</text>
</comment>
<dbReference type="InterPro" id="IPR036890">
    <property type="entry name" value="HATPase_C_sf"/>
</dbReference>
<organism evidence="1 2">
    <name type="scientific">Mucilaginibacter terrenus</name>
    <dbReference type="NCBI Taxonomy" id="2482727"/>
    <lineage>
        <taxon>Bacteria</taxon>
        <taxon>Pseudomonadati</taxon>
        <taxon>Bacteroidota</taxon>
        <taxon>Sphingobacteriia</taxon>
        <taxon>Sphingobacteriales</taxon>
        <taxon>Sphingobacteriaceae</taxon>
        <taxon>Mucilaginibacter</taxon>
    </lineage>
</organism>
<evidence type="ECO:0000313" key="2">
    <source>
        <dbReference type="Proteomes" id="UP000260823"/>
    </source>
</evidence>
<dbReference type="Proteomes" id="UP000260823">
    <property type="component" value="Unassembled WGS sequence"/>
</dbReference>
<accession>A0A3E2NVF0</accession>
<proteinExistence type="predicted"/>
<gene>
    <name evidence="1" type="ORF">DYU05_05165</name>
</gene>
<dbReference type="AlphaFoldDB" id="A0A3E2NVF0"/>